<dbReference type="GO" id="GO:0006635">
    <property type="term" value="P:fatty acid beta-oxidation"/>
    <property type="evidence" value="ECO:0007669"/>
    <property type="project" value="TreeGrafter"/>
</dbReference>
<dbReference type="Gene3D" id="3.90.226.10">
    <property type="entry name" value="2-enoyl-CoA Hydratase, Chain A, domain 1"/>
    <property type="match status" value="1"/>
</dbReference>
<keyword evidence="2" id="KW-1185">Reference proteome</keyword>
<dbReference type="InterPro" id="IPR001753">
    <property type="entry name" value="Enoyl-CoA_hydra/iso"/>
</dbReference>
<dbReference type="RefSeq" id="WP_181870320.1">
    <property type="nucleotide sequence ID" value="NZ_QPJL01000011.1"/>
</dbReference>
<protein>
    <submittedName>
        <fullName evidence="1">Enoyl-CoA hydratase/carnithine racemase</fullName>
    </submittedName>
</protein>
<reference evidence="1 2" key="1">
    <citation type="submission" date="2018-07" db="EMBL/GenBank/DDBJ databases">
        <title>Genomic Encyclopedia of Type Strains, Phase III (KMG-III): the genomes of soil and plant-associated and newly described type strains.</title>
        <authorList>
            <person name="Whitman W."/>
        </authorList>
    </citation>
    <scope>NUCLEOTIDE SEQUENCE [LARGE SCALE GENOMIC DNA]</scope>
    <source>
        <strain evidence="1 2">CECT 8525</strain>
    </source>
</reference>
<dbReference type="SUPFAM" id="SSF52096">
    <property type="entry name" value="ClpP/crotonase"/>
    <property type="match status" value="1"/>
</dbReference>
<dbReference type="GO" id="GO:0003824">
    <property type="term" value="F:catalytic activity"/>
    <property type="evidence" value="ECO:0007669"/>
    <property type="project" value="UniProtKB-ARBA"/>
</dbReference>
<organism evidence="1 2">
    <name type="scientific">Paracoccus lutimaris</name>
    <dbReference type="NCBI Taxonomy" id="1490030"/>
    <lineage>
        <taxon>Bacteria</taxon>
        <taxon>Pseudomonadati</taxon>
        <taxon>Pseudomonadota</taxon>
        <taxon>Alphaproteobacteria</taxon>
        <taxon>Rhodobacterales</taxon>
        <taxon>Paracoccaceae</taxon>
        <taxon>Paracoccus</taxon>
    </lineage>
</organism>
<dbReference type="Pfam" id="PF00378">
    <property type="entry name" value="ECH_1"/>
    <property type="match status" value="1"/>
</dbReference>
<gene>
    <name evidence="1" type="ORF">DFP89_11130</name>
</gene>
<dbReference type="EMBL" id="QPJL01000011">
    <property type="protein sequence ID" value="RCW82826.1"/>
    <property type="molecule type" value="Genomic_DNA"/>
</dbReference>
<sequence length="205" mass="21578">MITTGFAQGTGRIVIDRPDKANALTEAMLRDLTAGFDDLAARDDLRAVILTGRGAVFSAGADLADARNGLAVSPEWERLSARVASMPCLTIAALNGTAAGGSLGMVLACDLRLAVPQAKFFYPVMRLGFLPRPGDPERLTALIGPARARMILMAGQKIPADEALAWGLVDRLVPAEDLLDTAEAMATDALGASREHVVAIKSLIR</sequence>
<dbReference type="PANTHER" id="PTHR11941">
    <property type="entry name" value="ENOYL-COA HYDRATASE-RELATED"/>
    <property type="match status" value="1"/>
</dbReference>
<comment type="caution">
    <text evidence="1">The sequence shown here is derived from an EMBL/GenBank/DDBJ whole genome shotgun (WGS) entry which is preliminary data.</text>
</comment>
<name>A0A368YU91_9RHOB</name>
<dbReference type="InterPro" id="IPR029045">
    <property type="entry name" value="ClpP/crotonase-like_dom_sf"/>
</dbReference>
<evidence type="ECO:0000313" key="1">
    <source>
        <dbReference type="EMBL" id="RCW82826.1"/>
    </source>
</evidence>
<dbReference type="Proteomes" id="UP000253345">
    <property type="component" value="Unassembled WGS sequence"/>
</dbReference>
<dbReference type="CDD" id="cd06558">
    <property type="entry name" value="crotonase-like"/>
    <property type="match status" value="1"/>
</dbReference>
<dbReference type="AlphaFoldDB" id="A0A368YU91"/>
<proteinExistence type="predicted"/>
<dbReference type="PANTHER" id="PTHR11941:SF54">
    <property type="entry name" value="ENOYL-COA HYDRATASE, MITOCHONDRIAL"/>
    <property type="match status" value="1"/>
</dbReference>
<accession>A0A368YU91</accession>
<evidence type="ECO:0000313" key="2">
    <source>
        <dbReference type="Proteomes" id="UP000253345"/>
    </source>
</evidence>